<feature type="region of interest" description="Disordered" evidence="1">
    <location>
        <begin position="1"/>
        <end position="25"/>
    </location>
</feature>
<protein>
    <submittedName>
        <fullName evidence="2">Uncharacterized protein</fullName>
    </submittedName>
</protein>
<feature type="compositionally biased region" description="Polar residues" evidence="1">
    <location>
        <begin position="1"/>
        <end position="15"/>
    </location>
</feature>
<proteinExistence type="predicted"/>
<dbReference type="Proteomes" id="UP001266305">
    <property type="component" value="Unassembled WGS sequence"/>
</dbReference>
<sequence length="93" mass="10349">MKTRGSSRTPVSNGQCLEKGGVRPEDTWSIKHTQKTDFRQQSFIKLIPAKFPVQLPRTCQKPALVSSNPEDELDLPVTMSGPPAIPDCQLWNS</sequence>
<gene>
    <name evidence="2" type="ORF">P7K49_014738</name>
</gene>
<keyword evidence="3" id="KW-1185">Reference proteome</keyword>
<evidence type="ECO:0000256" key="1">
    <source>
        <dbReference type="SAM" id="MobiDB-lite"/>
    </source>
</evidence>
<reference evidence="2 3" key="1">
    <citation type="submission" date="2023-05" db="EMBL/GenBank/DDBJ databases">
        <title>B98-5 Cell Line De Novo Hybrid Assembly: An Optical Mapping Approach.</title>
        <authorList>
            <person name="Kananen K."/>
            <person name="Auerbach J.A."/>
            <person name="Kautto E."/>
            <person name="Blachly J.S."/>
        </authorList>
    </citation>
    <scope>NUCLEOTIDE SEQUENCE [LARGE SCALE GENOMIC DNA]</scope>
    <source>
        <strain evidence="2">B95-8</strain>
        <tissue evidence="2">Cell line</tissue>
    </source>
</reference>
<comment type="caution">
    <text evidence="2">The sequence shown here is derived from an EMBL/GenBank/DDBJ whole genome shotgun (WGS) entry which is preliminary data.</text>
</comment>
<dbReference type="EMBL" id="JASSZA010000007">
    <property type="protein sequence ID" value="KAK2105224.1"/>
    <property type="molecule type" value="Genomic_DNA"/>
</dbReference>
<organism evidence="2 3">
    <name type="scientific">Saguinus oedipus</name>
    <name type="common">Cotton-top tamarin</name>
    <name type="synonym">Oedipomidas oedipus</name>
    <dbReference type="NCBI Taxonomy" id="9490"/>
    <lineage>
        <taxon>Eukaryota</taxon>
        <taxon>Metazoa</taxon>
        <taxon>Chordata</taxon>
        <taxon>Craniata</taxon>
        <taxon>Vertebrata</taxon>
        <taxon>Euteleostomi</taxon>
        <taxon>Mammalia</taxon>
        <taxon>Eutheria</taxon>
        <taxon>Euarchontoglires</taxon>
        <taxon>Primates</taxon>
        <taxon>Haplorrhini</taxon>
        <taxon>Platyrrhini</taxon>
        <taxon>Cebidae</taxon>
        <taxon>Callitrichinae</taxon>
        <taxon>Saguinus</taxon>
    </lineage>
</organism>
<evidence type="ECO:0000313" key="3">
    <source>
        <dbReference type="Proteomes" id="UP001266305"/>
    </source>
</evidence>
<accession>A0ABQ9V785</accession>
<evidence type="ECO:0000313" key="2">
    <source>
        <dbReference type="EMBL" id="KAK2105224.1"/>
    </source>
</evidence>
<name>A0ABQ9V785_SAGOE</name>